<evidence type="ECO:0000313" key="1">
    <source>
        <dbReference type="EMBL" id="MFC3174624.1"/>
    </source>
</evidence>
<name>A0ABV7IQN3_9SPHN</name>
<reference evidence="2" key="1">
    <citation type="journal article" date="2019" name="Int. J. Syst. Evol. Microbiol.">
        <title>The Global Catalogue of Microorganisms (GCM) 10K type strain sequencing project: providing services to taxonomists for standard genome sequencing and annotation.</title>
        <authorList>
            <consortium name="The Broad Institute Genomics Platform"/>
            <consortium name="The Broad Institute Genome Sequencing Center for Infectious Disease"/>
            <person name="Wu L."/>
            <person name="Ma J."/>
        </authorList>
    </citation>
    <scope>NUCLEOTIDE SEQUENCE [LARGE SCALE GENOMIC DNA]</scope>
    <source>
        <strain evidence="2">KCTC 42984</strain>
    </source>
</reference>
<proteinExistence type="predicted"/>
<organism evidence="1 2">
    <name type="scientific">Novosphingobium bradum</name>
    <dbReference type="NCBI Taxonomy" id="1737444"/>
    <lineage>
        <taxon>Bacteria</taxon>
        <taxon>Pseudomonadati</taxon>
        <taxon>Pseudomonadota</taxon>
        <taxon>Alphaproteobacteria</taxon>
        <taxon>Sphingomonadales</taxon>
        <taxon>Sphingomonadaceae</taxon>
        <taxon>Novosphingobium</taxon>
    </lineage>
</organism>
<protein>
    <submittedName>
        <fullName evidence="1">Uncharacterized protein</fullName>
    </submittedName>
</protein>
<comment type="caution">
    <text evidence="1">The sequence shown here is derived from an EMBL/GenBank/DDBJ whole genome shotgun (WGS) entry which is preliminary data.</text>
</comment>
<keyword evidence="2" id="KW-1185">Reference proteome</keyword>
<sequence>MDYFRQSLRCDRAKFLEVRMVRIGVNPLYCPVGIFVADGLMDLDSGIRARDEFDADYVHGSSVIMVMQEDEVRRGKWQSVICHPSGCKLAIIAHGITPRAASQAWPTSPLTRIARRSFAGTPQYPRSARSILDQLAERSW</sequence>
<dbReference type="EMBL" id="JBHRTQ010000008">
    <property type="protein sequence ID" value="MFC3174624.1"/>
    <property type="molecule type" value="Genomic_DNA"/>
</dbReference>
<accession>A0ABV7IQN3</accession>
<gene>
    <name evidence="1" type="ORF">ACFOD9_10205</name>
</gene>
<dbReference type="RefSeq" id="WP_379510009.1">
    <property type="nucleotide sequence ID" value="NZ_JBHRTQ010000008.1"/>
</dbReference>
<dbReference type="Proteomes" id="UP001595604">
    <property type="component" value="Unassembled WGS sequence"/>
</dbReference>
<evidence type="ECO:0000313" key="2">
    <source>
        <dbReference type="Proteomes" id="UP001595604"/>
    </source>
</evidence>